<dbReference type="Proteomes" id="UP000041247">
    <property type="component" value="Unassembled WGS sequence"/>
</dbReference>
<evidence type="ECO:0000256" key="4">
    <source>
        <dbReference type="SAM" id="MobiDB-lite"/>
    </source>
</evidence>
<protein>
    <recommendedName>
        <fullName evidence="5">Flagellar basal body rod protein N-terminal domain-containing protein</fullName>
    </recommendedName>
</protein>
<comment type="similarity">
    <text evidence="2">Belongs to the flagella basal body rod proteins family.</text>
</comment>
<keyword evidence="3" id="KW-0975">Bacterial flagellum</keyword>
<accession>A0A0K2ZDA9</accession>
<evidence type="ECO:0000313" key="7">
    <source>
        <dbReference type="Proteomes" id="UP000041247"/>
    </source>
</evidence>
<gene>
    <name evidence="6" type="ORF">XTPLMG728_0190</name>
</gene>
<organism evidence="6 7">
    <name type="scientific">Xanthomonas graminis pv. poae</name>
    <dbReference type="NCBI Taxonomy" id="227946"/>
    <lineage>
        <taxon>Bacteria</taxon>
        <taxon>Pseudomonadati</taxon>
        <taxon>Pseudomonadota</taxon>
        <taxon>Gammaproteobacteria</taxon>
        <taxon>Lysobacterales</taxon>
        <taxon>Lysobacteraceae</taxon>
        <taxon>Xanthomonas</taxon>
        <taxon>Xanthomonas translucens group</taxon>
        <taxon>Xanthomonas graminis</taxon>
    </lineage>
</organism>
<feature type="domain" description="Flagellar basal body rod protein N-terminal" evidence="5">
    <location>
        <begin position="10"/>
        <end position="38"/>
    </location>
</feature>
<dbReference type="RefSeq" id="WP_053839701.1">
    <property type="nucleotide sequence ID" value="NZ_CP076250.1"/>
</dbReference>
<dbReference type="InterPro" id="IPR001444">
    <property type="entry name" value="Flag_bb_rod_N"/>
</dbReference>
<evidence type="ECO:0000256" key="2">
    <source>
        <dbReference type="ARBA" id="ARBA00009677"/>
    </source>
</evidence>
<feature type="region of interest" description="Disordered" evidence="4">
    <location>
        <begin position="37"/>
        <end position="58"/>
    </location>
</feature>
<dbReference type="AlphaFoldDB" id="A0A0K2ZDA9"/>
<evidence type="ECO:0000256" key="1">
    <source>
        <dbReference type="ARBA" id="ARBA00004365"/>
    </source>
</evidence>
<feature type="compositionally biased region" description="Polar residues" evidence="4">
    <location>
        <begin position="37"/>
        <end position="47"/>
    </location>
</feature>
<dbReference type="Pfam" id="PF00460">
    <property type="entry name" value="Flg_bb_rod"/>
    <property type="match status" value="1"/>
</dbReference>
<dbReference type="GO" id="GO:0009288">
    <property type="term" value="C:bacterial-type flagellum"/>
    <property type="evidence" value="ECO:0007669"/>
    <property type="project" value="UniProtKB-SubCell"/>
</dbReference>
<comment type="subcellular location">
    <subcellularLocation>
        <location evidence="1">Bacterial flagellum</location>
    </subcellularLocation>
</comment>
<evidence type="ECO:0000256" key="3">
    <source>
        <dbReference type="ARBA" id="ARBA00023143"/>
    </source>
</evidence>
<evidence type="ECO:0000259" key="5">
    <source>
        <dbReference type="Pfam" id="PF00460"/>
    </source>
</evidence>
<reference evidence="6 7" key="1">
    <citation type="submission" date="2015-07" db="EMBL/GenBank/DDBJ databases">
        <authorList>
            <person name="Noorani M."/>
        </authorList>
    </citation>
    <scope>NUCLEOTIDE SEQUENCE [LARGE SCALE GENOMIC DNA]</scope>
    <source>
        <strain evidence="6">LMG728</strain>
    </source>
</reference>
<dbReference type="EMBL" id="CXOK01000006">
    <property type="protein sequence ID" value="CTP83388.1"/>
    <property type="molecule type" value="Genomic_DNA"/>
</dbReference>
<sequence length="102" mass="10149">MSSIASVSSIALSGMRAAASGLQARANNVANAGTEGFQRQVTANQETPGGGVSVQVQAAGGEGSDLVDDVVGGLSARNDFQANARMLRSADDTLGSLLNVLA</sequence>
<evidence type="ECO:0000313" key="6">
    <source>
        <dbReference type="EMBL" id="CTP83388.1"/>
    </source>
</evidence>
<name>A0A0K2ZDA9_9XANT</name>
<proteinExistence type="inferred from homology"/>